<proteinExistence type="predicted"/>
<name>A0A232LN78_9EURO</name>
<evidence type="ECO:0000313" key="4">
    <source>
        <dbReference type="Proteomes" id="UP000243515"/>
    </source>
</evidence>
<comment type="caution">
    <text evidence="3">The sequence shown here is derived from an EMBL/GenBank/DDBJ whole genome shotgun (WGS) entry which is preliminary data.</text>
</comment>
<evidence type="ECO:0000256" key="2">
    <source>
        <dbReference type="SAM" id="SignalP"/>
    </source>
</evidence>
<gene>
    <name evidence="3" type="ORF">Egran_06679</name>
</gene>
<feature type="compositionally biased region" description="Polar residues" evidence="1">
    <location>
        <begin position="421"/>
        <end position="448"/>
    </location>
</feature>
<protein>
    <submittedName>
        <fullName evidence="3">Uncharacterized protein</fullName>
    </submittedName>
</protein>
<feature type="signal peptide" evidence="2">
    <location>
        <begin position="1"/>
        <end position="18"/>
    </location>
</feature>
<dbReference type="AlphaFoldDB" id="A0A232LN78"/>
<feature type="chain" id="PRO_5012669417" evidence="2">
    <location>
        <begin position="19"/>
        <end position="602"/>
    </location>
</feature>
<evidence type="ECO:0000313" key="3">
    <source>
        <dbReference type="EMBL" id="OXV05554.1"/>
    </source>
</evidence>
<sequence length="602" mass="65970">MLCTTLVSLGLTAGAAAAHRHDLFCSQTSSQSNNLASSLDRTSLVLPALSTQKIGTSVAQLARSDQSPTANPHQAGMFSCSKPESPYTSSHGEVEEDREENGREEEGDEEKEEDKEKGDDDDDVCSHDDDDNTTTGSLESFPHTVSPASGRRRSARPKTCFQLAHPPGGSRQKRLRLRPKLLLQLQQISQRPVPVLDVLPSTGFTHRLAYKPRIFRGRDGLGPKDLVVVTSDSYIHQSLGEDDRSASSEEERSAHREVVATICYPSKEDARHKSKVEISLHSGRSWEATPLPNGSYEFVSRTKEGTQTVRWVYRSSKRHRLSAPVVPSPTDGDQRFTFSIIDPNSRRHPVIASMNRNCIDVYEQYSIPPTSSGDGISPDSFPDAAGFPPAPGQRLMKTDDELRTVILVTGIWVVCKESWSRNSPPVDSIPSGTSPVSSQQRSSFTSARNGREMPVSSPGDIRFYSRPPSVSTVRPPPSIGVAGSQPLPYRGDPRSGPVRAGETTVRDRAVRRSMSAADRSVPGHAGNIGTPRDLPATDLSSPASRRHHYSDSYHLPVSGSHKTREPSSNITHPKSAETDRAKGSRWRRISAVFDFGNRKRTT</sequence>
<accession>A0A232LN78</accession>
<feature type="region of interest" description="Disordered" evidence="1">
    <location>
        <begin position="421"/>
        <end position="584"/>
    </location>
</feature>
<dbReference type="Proteomes" id="UP000243515">
    <property type="component" value="Unassembled WGS sequence"/>
</dbReference>
<keyword evidence="4" id="KW-1185">Reference proteome</keyword>
<dbReference type="EMBL" id="NPHW01006789">
    <property type="protein sequence ID" value="OXV05554.1"/>
    <property type="molecule type" value="Genomic_DNA"/>
</dbReference>
<evidence type="ECO:0000256" key="1">
    <source>
        <dbReference type="SAM" id="MobiDB-lite"/>
    </source>
</evidence>
<organism evidence="3 4">
    <name type="scientific">Elaphomyces granulatus</name>
    <dbReference type="NCBI Taxonomy" id="519963"/>
    <lineage>
        <taxon>Eukaryota</taxon>
        <taxon>Fungi</taxon>
        <taxon>Dikarya</taxon>
        <taxon>Ascomycota</taxon>
        <taxon>Pezizomycotina</taxon>
        <taxon>Eurotiomycetes</taxon>
        <taxon>Eurotiomycetidae</taxon>
        <taxon>Eurotiales</taxon>
        <taxon>Elaphomycetaceae</taxon>
        <taxon>Elaphomyces</taxon>
    </lineage>
</organism>
<feature type="region of interest" description="Disordered" evidence="1">
    <location>
        <begin position="59"/>
        <end position="157"/>
    </location>
</feature>
<feature type="compositionally biased region" description="Acidic residues" evidence="1">
    <location>
        <begin position="94"/>
        <end position="132"/>
    </location>
</feature>
<reference evidence="3 4" key="1">
    <citation type="journal article" date="2015" name="Environ. Microbiol.">
        <title>Metagenome sequence of Elaphomyces granulatus from sporocarp tissue reveals Ascomycota ectomycorrhizal fingerprints of genome expansion and a Proteobacteria-rich microbiome.</title>
        <authorList>
            <person name="Quandt C.A."/>
            <person name="Kohler A."/>
            <person name="Hesse C.N."/>
            <person name="Sharpton T.J."/>
            <person name="Martin F."/>
            <person name="Spatafora J.W."/>
        </authorList>
    </citation>
    <scope>NUCLEOTIDE SEQUENCE [LARGE SCALE GENOMIC DNA]</scope>
    <source>
        <strain evidence="3 4">OSC145934</strain>
    </source>
</reference>
<feature type="compositionally biased region" description="Polar residues" evidence="1">
    <location>
        <begin position="59"/>
        <end position="72"/>
    </location>
</feature>
<keyword evidence="2" id="KW-0732">Signal</keyword>
<dbReference type="OrthoDB" id="5404323at2759"/>